<dbReference type="SUPFAM" id="SSF55154">
    <property type="entry name" value="CYTH-like phosphatases"/>
    <property type="match status" value="1"/>
</dbReference>
<evidence type="ECO:0000313" key="3">
    <source>
        <dbReference type="RefSeq" id="XP_014667159.1"/>
    </source>
</evidence>
<gene>
    <name evidence="3" type="primary">LOC106808810</name>
</gene>
<dbReference type="InterPro" id="IPR033469">
    <property type="entry name" value="CYTH-like_dom_sf"/>
</dbReference>
<dbReference type="GeneID" id="106808810"/>
<dbReference type="InterPro" id="IPR008173">
    <property type="entry name" value="Adenylyl_cyclase_CyaB"/>
</dbReference>
<organism evidence="2 3">
    <name type="scientific">Priapulus caudatus</name>
    <name type="common">Priapulid worm</name>
    <dbReference type="NCBI Taxonomy" id="37621"/>
    <lineage>
        <taxon>Eukaryota</taxon>
        <taxon>Metazoa</taxon>
        <taxon>Ecdysozoa</taxon>
        <taxon>Scalidophora</taxon>
        <taxon>Priapulida</taxon>
        <taxon>Priapulimorpha</taxon>
        <taxon>Priapulimorphida</taxon>
        <taxon>Priapulidae</taxon>
        <taxon>Priapulus</taxon>
    </lineage>
</organism>
<dbReference type="PANTHER" id="PTHR21028">
    <property type="entry name" value="SI:CH211-156B7.4"/>
    <property type="match status" value="1"/>
</dbReference>
<proteinExistence type="predicted"/>
<evidence type="ECO:0000259" key="1">
    <source>
        <dbReference type="PROSITE" id="PS51707"/>
    </source>
</evidence>
<protein>
    <submittedName>
        <fullName evidence="3">Uncharacterized protein LOC106808810</fullName>
    </submittedName>
</protein>
<evidence type="ECO:0000313" key="2">
    <source>
        <dbReference type="Proteomes" id="UP000695022"/>
    </source>
</evidence>
<name>A0ABM1E4N8_PRICU</name>
<dbReference type="Proteomes" id="UP000695022">
    <property type="component" value="Unplaced"/>
</dbReference>
<dbReference type="CDD" id="cd07890">
    <property type="entry name" value="CYTH-like_AC_IV-like"/>
    <property type="match status" value="1"/>
</dbReference>
<keyword evidence="2" id="KW-1185">Reference proteome</keyword>
<dbReference type="SMART" id="SM01118">
    <property type="entry name" value="CYTH"/>
    <property type="match status" value="1"/>
</dbReference>
<sequence>MPRNVEIKALVKNFDALRAKAAKLARAEGTLIKQADTFFVVPNGRLKLRELEGSEAQLIYYERPDAVGPKLSNYSISPVNNPQSLKHTLGQALGIVGEVKKERWLYLVGNTRIHCDRVQFIGDFMELEVVLDQQQQLEEGDIIAKDLMEKLGVEEKDLVHGAYMDIILSKIKN</sequence>
<dbReference type="InterPro" id="IPR023577">
    <property type="entry name" value="CYTH_domain"/>
</dbReference>
<dbReference type="PANTHER" id="PTHR21028:SF2">
    <property type="entry name" value="CYTH DOMAIN-CONTAINING PROTEIN"/>
    <property type="match status" value="1"/>
</dbReference>
<dbReference type="Pfam" id="PF01928">
    <property type="entry name" value="CYTH"/>
    <property type="match status" value="1"/>
</dbReference>
<dbReference type="Gene3D" id="2.40.320.10">
    <property type="entry name" value="Hypothetical Protein Pfu-838710-001"/>
    <property type="match status" value="1"/>
</dbReference>
<feature type="domain" description="CYTH" evidence="1">
    <location>
        <begin position="2"/>
        <end position="169"/>
    </location>
</feature>
<dbReference type="PROSITE" id="PS51707">
    <property type="entry name" value="CYTH"/>
    <property type="match status" value="1"/>
</dbReference>
<reference evidence="3" key="1">
    <citation type="submission" date="2025-08" db="UniProtKB">
        <authorList>
            <consortium name="RefSeq"/>
        </authorList>
    </citation>
    <scope>IDENTIFICATION</scope>
</reference>
<dbReference type="RefSeq" id="XP_014667159.1">
    <property type="nucleotide sequence ID" value="XM_014811673.1"/>
</dbReference>
<accession>A0ABM1E4N8</accession>